<keyword evidence="3" id="KW-1185">Reference proteome</keyword>
<protein>
    <submittedName>
        <fullName evidence="2">Uncharacterized protein</fullName>
    </submittedName>
</protein>
<proteinExistence type="predicted"/>
<dbReference type="SUPFAM" id="SSF48452">
    <property type="entry name" value="TPR-like"/>
    <property type="match status" value="1"/>
</dbReference>
<sequence length="558" mass="57685">MSVAAPPSSSSSLNKAWRLLASPDKTDQQDPERALKLFRKEVTNSPASPSAWTGLGAACELTARYQAASRAYARASTLTTDPVNLEALACRRALMHLANNEPREAELVLDETSTTATCAEARSAARAEARRLRALRAVSGGCATSENTGEATPFAPSTNANVVACSYVDAGDDAAAAAHAPNEAVQRYRALVRARKHYLTASHVAPWLAVSYDGAARVTVAARTFRQQRSGDDDDDDSAARLAAAALRLSGCAGGVGRWTLLLAALTNDSSSASILHQLRRTEAVASAELRAANEAPLPTAVSAAWTALAACYATAGAQSEHVDALAEARAAAPAPAPWCAMVTAALTKGDGHAAAVAARRAVALGADDTISLALAASPDSAPVFGDALGGPAASREARRALVAASRLATWLSPETAKTAHEKELARHAVHVLALALERVGCTRQAAARHAEVERLANNEGDDKLARIAAEGSSRCASVLCAAGSEAEIEARKRLSAGEPALAAAIAPWLAPKGSHDGTLGAAARVALSGYEANRDRARLATVAFRYPWIAARSVAAL</sequence>
<evidence type="ECO:0000313" key="3">
    <source>
        <dbReference type="Proteomes" id="UP000660262"/>
    </source>
</evidence>
<feature type="region of interest" description="Disordered" evidence="1">
    <location>
        <begin position="1"/>
        <end position="31"/>
    </location>
</feature>
<organism evidence="2 3">
    <name type="scientific">Pycnococcus provasolii</name>
    <dbReference type="NCBI Taxonomy" id="41880"/>
    <lineage>
        <taxon>Eukaryota</taxon>
        <taxon>Viridiplantae</taxon>
        <taxon>Chlorophyta</taxon>
        <taxon>Pseudoscourfieldiophyceae</taxon>
        <taxon>Pseudoscourfieldiales</taxon>
        <taxon>Pycnococcaceae</taxon>
        <taxon>Pycnococcus</taxon>
    </lineage>
</organism>
<dbReference type="AlphaFoldDB" id="A0A830HKJ3"/>
<accession>A0A830HKJ3</accession>
<comment type="caution">
    <text evidence="2">The sequence shown here is derived from an EMBL/GenBank/DDBJ whole genome shotgun (WGS) entry which is preliminary data.</text>
</comment>
<feature type="compositionally biased region" description="Low complexity" evidence="1">
    <location>
        <begin position="1"/>
        <end position="12"/>
    </location>
</feature>
<name>A0A830HKJ3_9CHLO</name>
<evidence type="ECO:0000256" key="1">
    <source>
        <dbReference type="SAM" id="MobiDB-lite"/>
    </source>
</evidence>
<reference evidence="2" key="1">
    <citation type="submission" date="2020-10" db="EMBL/GenBank/DDBJ databases">
        <title>Unveiling of a novel bifunctional photoreceptor, Dualchrome1, isolated from a cosmopolitan green alga.</title>
        <authorList>
            <person name="Suzuki S."/>
            <person name="Kawachi M."/>
        </authorList>
    </citation>
    <scope>NUCLEOTIDE SEQUENCE</scope>
    <source>
        <strain evidence="2">NIES 2893</strain>
    </source>
</reference>
<dbReference type="Gene3D" id="1.25.40.10">
    <property type="entry name" value="Tetratricopeptide repeat domain"/>
    <property type="match status" value="1"/>
</dbReference>
<dbReference type="EMBL" id="BNJQ01000010">
    <property type="protein sequence ID" value="GHP05547.1"/>
    <property type="molecule type" value="Genomic_DNA"/>
</dbReference>
<gene>
    <name evidence="2" type="ORF">PPROV_000429700</name>
</gene>
<dbReference type="InterPro" id="IPR011990">
    <property type="entry name" value="TPR-like_helical_dom_sf"/>
</dbReference>
<evidence type="ECO:0000313" key="2">
    <source>
        <dbReference type="EMBL" id="GHP05547.1"/>
    </source>
</evidence>
<dbReference type="Proteomes" id="UP000660262">
    <property type="component" value="Unassembled WGS sequence"/>
</dbReference>